<keyword evidence="2" id="KW-0012">Acyltransferase</keyword>
<name>A0ABY8F8B1_9HYPH</name>
<keyword evidence="3" id="KW-1185">Reference proteome</keyword>
<dbReference type="Gene3D" id="3.40.630.30">
    <property type="match status" value="1"/>
</dbReference>
<proteinExistence type="predicted"/>
<evidence type="ECO:0000259" key="1">
    <source>
        <dbReference type="PROSITE" id="PS51186"/>
    </source>
</evidence>
<dbReference type="GO" id="GO:0016746">
    <property type="term" value="F:acyltransferase activity"/>
    <property type="evidence" value="ECO:0007669"/>
    <property type="project" value="UniProtKB-KW"/>
</dbReference>
<protein>
    <submittedName>
        <fullName evidence="2">GNAT family N-acetyltransferase</fullName>
        <ecNumber evidence="2">2.3.1.-</ecNumber>
    </submittedName>
</protein>
<dbReference type="Pfam" id="PF13673">
    <property type="entry name" value="Acetyltransf_10"/>
    <property type="match status" value="1"/>
</dbReference>
<dbReference type="EC" id="2.3.1.-" evidence="2"/>
<dbReference type="SUPFAM" id="SSF55729">
    <property type="entry name" value="Acyl-CoA N-acyltransferases (Nat)"/>
    <property type="match status" value="1"/>
</dbReference>
<evidence type="ECO:0000313" key="2">
    <source>
        <dbReference type="EMBL" id="WFE91676.1"/>
    </source>
</evidence>
<keyword evidence="2" id="KW-0808">Transferase</keyword>
<dbReference type="InterPro" id="IPR039143">
    <property type="entry name" value="GNPNAT1-like"/>
</dbReference>
<dbReference type="RefSeq" id="WP_152500797.1">
    <property type="nucleotide sequence ID" value="NZ_CP120863.1"/>
</dbReference>
<evidence type="ECO:0000313" key="3">
    <source>
        <dbReference type="Proteomes" id="UP001209803"/>
    </source>
</evidence>
<gene>
    <name evidence="2" type="ORF">K1718_10045</name>
</gene>
<accession>A0ABY8F8B1</accession>
<dbReference type="PANTHER" id="PTHR13355:SF11">
    <property type="entry name" value="GLUCOSAMINE 6-PHOSPHATE N-ACETYLTRANSFERASE"/>
    <property type="match status" value="1"/>
</dbReference>
<reference evidence="2 3" key="1">
    <citation type="submission" date="2023-03" db="EMBL/GenBank/DDBJ databases">
        <title>Roseibium porphyridii sp. nov. and Roseibium rhodosorbium sp. nov. isolated from marine algae, Porphyridium cruentum and Rhodosorus marinus, respectively.</title>
        <authorList>
            <person name="Lee M.W."/>
            <person name="Choi B.J."/>
            <person name="Lee J.K."/>
            <person name="Choi D.G."/>
            <person name="Baek J.H."/>
            <person name="Bayburt H."/>
            <person name="Kim J.M."/>
            <person name="Han D.M."/>
            <person name="Kim K.H."/>
            <person name="Jeon C.O."/>
        </authorList>
    </citation>
    <scope>NUCLEOTIDE SEQUENCE [LARGE SCALE GENOMIC DNA]</scope>
    <source>
        <strain evidence="2 3">KMA01</strain>
    </source>
</reference>
<dbReference type="EMBL" id="CP120863">
    <property type="protein sequence ID" value="WFE91676.1"/>
    <property type="molecule type" value="Genomic_DNA"/>
</dbReference>
<dbReference type="InterPro" id="IPR000182">
    <property type="entry name" value="GNAT_dom"/>
</dbReference>
<dbReference type="PROSITE" id="PS51186">
    <property type="entry name" value="GNAT"/>
    <property type="match status" value="1"/>
</dbReference>
<organism evidence="2 3">
    <name type="scientific">Roseibium porphyridii</name>
    <dbReference type="NCBI Taxonomy" id="2866279"/>
    <lineage>
        <taxon>Bacteria</taxon>
        <taxon>Pseudomonadati</taxon>
        <taxon>Pseudomonadota</taxon>
        <taxon>Alphaproteobacteria</taxon>
        <taxon>Hyphomicrobiales</taxon>
        <taxon>Stappiaceae</taxon>
        <taxon>Roseibium</taxon>
    </lineage>
</organism>
<sequence>MTLAENLDARWASFEEMDKYEVYALLRLRQDIFILEQASFYADIDGKDPELLHYLVKDRDTGTLVGAIRLSSDTELVEARIGRVVVASEGRGTGLGRKMMLAGVKKARELVPACKIHVSAQAHLEAFYGSLGFQTVSDEYDEDGIAHVDMVHLP</sequence>
<dbReference type="InterPro" id="IPR016181">
    <property type="entry name" value="Acyl_CoA_acyltransferase"/>
</dbReference>
<dbReference type="PANTHER" id="PTHR13355">
    <property type="entry name" value="GLUCOSAMINE 6-PHOSPHATE N-ACETYLTRANSFERASE"/>
    <property type="match status" value="1"/>
</dbReference>
<dbReference type="Proteomes" id="UP001209803">
    <property type="component" value="Chromosome"/>
</dbReference>
<dbReference type="CDD" id="cd04301">
    <property type="entry name" value="NAT_SF"/>
    <property type="match status" value="1"/>
</dbReference>
<feature type="domain" description="N-acetyltransferase" evidence="1">
    <location>
        <begin position="12"/>
        <end position="154"/>
    </location>
</feature>